<dbReference type="EMBL" id="CP015249">
    <property type="protein sequence ID" value="ANB16853.1"/>
    <property type="molecule type" value="Genomic_DNA"/>
</dbReference>
<evidence type="ECO:0000256" key="1">
    <source>
        <dbReference type="SAM" id="Phobius"/>
    </source>
</evidence>
<feature type="transmembrane region" description="Helical" evidence="1">
    <location>
        <begin position="12"/>
        <end position="33"/>
    </location>
</feature>
<dbReference type="Proteomes" id="UP000076830">
    <property type="component" value="Chromosome"/>
</dbReference>
<keyword evidence="1" id="KW-1133">Transmembrane helix</keyword>
<reference evidence="2 3" key="1">
    <citation type="submission" date="2016-04" db="EMBL/GenBank/DDBJ databases">
        <title>Complete genome sequence of Dokdonella koreensis DS-123T.</title>
        <authorList>
            <person name="Kim J.F."/>
            <person name="Lee H."/>
            <person name="Kwak M.-J."/>
        </authorList>
    </citation>
    <scope>NUCLEOTIDE SEQUENCE [LARGE SCALE GENOMIC DNA]</scope>
    <source>
        <strain evidence="2 3">DS-123</strain>
    </source>
</reference>
<proteinExistence type="predicted"/>
<evidence type="ECO:0000313" key="3">
    <source>
        <dbReference type="Proteomes" id="UP000076830"/>
    </source>
</evidence>
<protein>
    <recommendedName>
        <fullName evidence="4">Transmembrane protein</fullName>
    </recommendedName>
</protein>
<evidence type="ECO:0008006" key="4">
    <source>
        <dbReference type="Google" id="ProtNLM"/>
    </source>
</evidence>
<evidence type="ECO:0000313" key="2">
    <source>
        <dbReference type="EMBL" id="ANB16853.1"/>
    </source>
</evidence>
<keyword evidence="1" id="KW-0472">Membrane</keyword>
<feature type="transmembrane region" description="Helical" evidence="1">
    <location>
        <begin position="53"/>
        <end position="80"/>
    </location>
</feature>
<accession>A0A160DTE5</accession>
<feature type="transmembrane region" description="Helical" evidence="1">
    <location>
        <begin position="92"/>
        <end position="115"/>
    </location>
</feature>
<sequence length="131" mass="13580">MLLLAGGPLGAALRRVALVAVPAVAATGLAAWLRWSALERRARSGSGGWQTGIGMAALSHALFGLLLALALMLATGPAYWIHGGGWNLPLQALFFSLASLGAVGIPSFLLAAWLAQDTAARRRKELARDPA</sequence>
<dbReference type="KEGG" id="dko:I596_817"/>
<gene>
    <name evidence="2" type="ORF">I596_817</name>
</gene>
<keyword evidence="3" id="KW-1185">Reference proteome</keyword>
<keyword evidence="1" id="KW-0812">Transmembrane</keyword>
<organism evidence="2 3">
    <name type="scientific">Dokdonella koreensis DS-123</name>
    <dbReference type="NCBI Taxonomy" id="1300342"/>
    <lineage>
        <taxon>Bacteria</taxon>
        <taxon>Pseudomonadati</taxon>
        <taxon>Pseudomonadota</taxon>
        <taxon>Gammaproteobacteria</taxon>
        <taxon>Lysobacterales</taxon>
        <taxon>Rhodanobacteraceae</taxon>
        <taxon>Dokdonella</taxon>
    </lineage>
</organism>
<dbReference type="AlphaFoldDB" id="A0A160DTE5"/>
<dbReference type="RefSeq" id="WP_067644425.1">
    <property type="nucleotide sequence ID" value="NZ_CP015249.1"/>
</dbReference>
<name>A0A160DTE5_9GAMM</name>
<dbReference type="STRING" id="1300342.I596_817"/>